<dbReference type="Pfam" id="PF00407">
    <property type="entry name" value="Bet_v_1"/>
    <property type="match status" value="2"/>
</dbReference>
<proteinExistence type="predicted"/>
<keyword evidence="3" id="KW-1185">Reference proteome</keyword>
<dbReference type="InterPro" id="IPR051761">
    <property type="entry name" value="MLP-like_ligand-binding"/>
</dbReference>
<comment type="caution">
    <text evidence="2">The sequence shown here is derived from an EMBL/GenBank/DDBJ whole genome shotgun (WGS) entry which is preliminary data.</text>
</comment>
<dbReference type="InterPro" id="IPR000916">
    <property type="entry name" value="Bet_v_I/MLP"/>
</dbReference>
<organism evidence="2 3">
    <name type="scientific">Carnegiea gigantea</name>
    <dbReference type="NCBI Taxonomy" id="171969"/>
    <lineage>
        <taxon>Eukaryota</taxon>
        <taxon>Viridiplantae</taxon>
        <taxon>Streptophyta</taxon>
        <taxon>Embryophyta</taxon>
        <taxon>Tracheophyta</taxon>
        <taxon>Spermatophyta</taxon>
        <taxon>Magnoliopsida</taxon>
        <taxon>eudicotyledons</taxon>
        <taxon>Gunneridae</taxon>
        <taxon>Pentapetalae</taxon>
        <taxon>Caryophyllales</taxon>
        <taxon>Cactineae</taxon>
        <taxon>Cactaceae</taxon>
        <taxon>Cactoideae</taxon>
        <taxon>Echinocereeae</taxon>
        <taxon>Carnegiea</taxon>
    </lineage>
</organism>
<dbReference type="AlphaFoldDB" id="A0A9Q1JRE6"/>
<evidence type="ECO:0000313" key="3">
    <source>
        <dbReference type="Proteomes" id="UP001153076"/>
    </source>
</evidence>
<accession>A0A9Q1JRE6</accession>
<dbReference type="PANTHER" id="PTHR31907">
    <property type="entry name" value="MLP-LIKE PROTEIN 423"/>
    <property type="match status" value="1"/>
</dbReference>
<dbReference type="Gene3D" id="3.30.530.20">
    <property type="match status" value="1"/>
</dbReference>
<reference evidence="2" key="1">
    <citation type="submission" date="2022-04" db="EMBL/GenBank/DDBJ databases">
        <title>Carnegiea gigantea Genome sequencing and assembly v2.</title>
        <authorList>
            <person name="Copetti D."/>
            <person name="Sanderson M.J."/>
            <person name="Burquez A."/>
            <person name="Wojciechowski M.F."/>
        </authorList>
    </citation>
    <scope>NUCLEOTIDE SEQUENCE</scope>
    <source>
        <strain evidence="2">SGP5-SGP5p</strain>
        <tissue evidence="2">Aerial part</tissue>
    </source>
</reference>
<dbReference type="EMBL" id="JAKOGI010000876">
    <property type="protein sequence ID" value="KAJ8429637.1"/>
    <property type="molecule type" value="Genomic_DNA"/>
</dbReference>
<name>A0A9Q1JRE6_9CARY</name>
<dbReference type="CDD" id="cd07816">
    <property type="entry name" value="Bet_v1-like"/>
    <property type="match status" value="1"/>
</dbReference>
<protein>
    <recommendedName>
        <fullName evidence="1">Bet v I/Major latex protein domain-containing protein</fullName>
    </recommendedName>
</protein>
<dbReference type="GO" id="GO:0006952">
    <property type="term" value="P:defense response"/>
    <property type="evidence" value="ECO:0007669"/>
    <property type="project" value="InterPro"/>
</dbReference>
<dbReference type="OrthoDB" id="1847301at2759"/>
<evidence type="ECO:0000259" key="1">
    <source>
        <dbReference type="SMART" id="SM01037"/>
    </source>
</evidence>
<evidence type="ECO:0000313" key="2">
    <source>
        <dbReference type="EMBL" id="KAJ8429637.1"/>
    </source>
</evidence>
<dbReference type="SMART" id="SM01037">
    <property type="entry name" value="Bet_v_1"/>
    <property type="match status" value="1"/>
</dbReference>
<feature type="domain" description="Bet v I/Major latex protein" evidence="1">
    <location>
        <begin position="17"/>
        <end position="183"/>
    </location>
</feature>
<dbReference type="Proteomes" id="UP001153076">
    <property type="component" value="Unassembled WGS sequence"/>
</dbReference>
<dbReference type="InterPro" id="IPR023393">
    <property type="entry name" value="START-like_dom_sf"/>
</dbReference>
<gene>
    <name evidence="2" type="ORF">Cgig2_024996</name>
</gene>
<dbReference type="SUPFAM" id="SSF55961">
    <property type="entry name" value="Bet v1-like"/>
    <property type="match status" value="1"/>
</dbReference>
<sequence length="185" mass="21252">MVSKHIFFKFGSLRMEGLKRRLEGEIEIRVAGGDAFHEIFLNRPHHISNVSPELIQGCDLHEGAFGKQGSKICWRYTLDGYLIVSPPPLLCKLDGKALMGKEILELIDDENKVIRFNVIEGDILKEYKYFVLTYQVIPKGEEKSLVKWIFEYQKLHPGVPEPTSLMDALVRLAKEIDDHHHSQPK</sequence>